<keyword evidence="1" id="KW-0812">Transmembrane</keyword>
<evidence type="ECO:0000256" key="1">
    <source>
        <dbReference type="SAM" id="Phobius"/>
    </source>
</evidence>
<protein>
    <submittedName>
        <fullName evidence="2">Uncharacterized protein</fullName>
    </submittedName>
</protein>
<name>A0ABD1A9T8_CARAN</name>
<comment type="caution">
    <text evidence="2">The sequence shown here is derived from an EMBL/GenBank/DDBJ whole genome shotgun (WGS) entry which is preliminary data.</text>
</comment>
<proteinExistence type="predicted"/>
<keyword evidence="1" id="KW-0472">Membrane</keyword>
<dbReference type="EMBL" id="JBANAX010000555">
    <property type="protein sequence ID" value="KAL1203568.1"/>
    <property type="molecule type" value="Genomic_DNA"/>
</dbReference>
<evidence type="ECO:0000313" key="3">
    <source>
        <dbReference type="Proteomes" id="UP001558713"/>
    </source>
</evidence>
<dbReference type="Proteomes" id="UP001558713">
    <property type="component" value="Unassembled WGS sequence"/>
</dbReference>
<organism evidence="2 3">
    <name type="scientific">Cardamine amara subsp. amara</name>
    <dbReference type="NCBI Taxonomy" id="228776"/>
    <lineage>
        <taxon>Eukaryota</taxon>
        <taxon>Viridiplantae</taxon>
        <taxon>Streptophyta</taxon>
        <taxon>Embryophyta</taxon>
        <taxon>Tracheophyta</taxon>
        <taxon>Spermatophyta</taxon>
        <taxon>Magnoliopsida</taxon>
        <taxon>eudicotyledons</taxon>
        <taxon>Gunneridae</taxon>
        <taxon>Pentapetalae</taxon>
        <taxon>rosids</taxon>
        <taxon>malvids</taxon>
        <taxon>Brassicales</taxon>
        <taxon>Brassicaceae</taxon>
        <taxon>Cardamineae</taxon>
        <taxon>Cardamine</taxon>
    </lineage>
</organism>
<feature type="transmembrane region" description="Helical" evidence="1">
    <location>
        <begin position="15"/>
        <end position="38"/>
    </location>
</feature>
<gene>
    <name evidence="2" type="ORF">V5N11_033427</name>
</gene>
<sequence>MYSNNSSFSSNTTSFLFVSASVFASLEQRISLFLISLIQRRLRWIPLSKIEKIFVAAENRHDVDDNGKNPGRGRGCVLMVVVVFKVFVVVLLALSMKNLAVEITLSAFTLLFRGSLIEESKEETNIVPQPEKSSNWDGSSTLEKAKFVVEEKKEVQTIRDVDFRTEKSQSAEAEFKDCAEKFEEL</sequence>
<accession>A0ABD1A9T8</accession>
<dbReference type="AlphaFoldDB" id="A0ABD1A9T8"/>
<feature type="transmembrane region" description="Helical" evidence="1">
    <location>
        <begin position="76"/>
        <end position="96"/>
    </location>
</feature>
<reference evidence="2 3" key="1">
    <citation type="submission" date="2024-04" db="EMBL/GenBank/DDBJ databases">
        <title>Genome assembly C_amara_ONT_v2.</title>
        <authorList>
            <person name="Yant L."/>
            <person name="Moore C."/>
            <person name="Slenker M."/>
        </authorList>
    </citation>
    <scope>NUCLEOTIDE SEQUENCE [LARGE SCALE GENOMIC DNA]</scope>
    <source>
        <tissue evidence="2">Leaf</tissue>
    </source>
</reference>
<evidence type="ECO:0000313" key="2">
    <source>
        <dbReference type="EMBL" id="KAL1203568.1"/>
    </source>
</evidence>
<keyword evidence="1" id="KW-1133">Transmembrane helix</keyword>
<keyword evidence="3" id="KW-1185">Reference proteome</keyword>